<accession>A0ACD5HF17</accession>
<keyword evidence="1" id="KW-0540">Nuclease</keyword>
<dbReference type="EMBL" id="CP127526">
    <property type="protein sequence ID" value="XRI72511.1"/>
    <property type="molecule type" value="Genomic_DNA"/>
</dbReference>
<proteinExistence type="predicted"/>
<keyword evidence="2" id="KW-1185">Reference proteome</keyword>
<protein>
    <submittedName>
        <fullName evidence="1">Uma2 family endonuclease</fullName>
    </submittedName>
</protein>
<sequence length="197" mass="21355">MTAFNPPSYASAMTAAKRLALYEDLFDLPENMVGEIIDGQLYTHPRPAPAHAQASSCLGADLGQPFGRSRGGPGGWWILDEPELHLGADIFVPDLAGWRRESMPALPGTAWFEMAPDWVCEVLSPATARTDRALKLPRYAAAGVAHCWLIDPDIRTLEAYINQDGHWLLLGTSAGDDQAAIDPFAAVTLDLSGLWVD</sequence>
<gene>
    <name evidence="1" type="ORF">HHS34_008635</name>
</gene>
<dbReference type="Proteomes" id="UP001195965">
    <property type="component" value="Chromosome"/>
</dbReference>
<keyword evidence="1" id="KW-0378">Hydrolase</keyword>
<keyword evidence="1" id="KW-0255">Endonuclease</keyword>
<reference evidence="1 2" key="1">
    <citation type="journal article" date="2021" name="ISME J.">
        <title>Genomic evolution of the class Acidithiobacillia: deep-branching Proteobacteria living in extreme acidic conditions.</title>
        <authorList>
            <person name="Moya-Beltran A."/>
            <person name="Beard S."/>
            <person name="Rojas-Villalobos C."/>
            <person name="Issotta F."/>
            <person name="Gallardo Y."/>
            <person name="Ulloa R."/>
            <person name="Giaveno A."/>
            <person name="Degli Esposti M."/>
            <person name="Johnson D.B."/>
            <person name="Quatrini R."/>
        </authorList>
    </citation>
    <scope>NUCLEOTIDE SEQUENCE [LARGE SCALE GENOMIC DNA]</scope>
    <source>
        <strain evidence="1 2">GG1-14</strain>
    </source>
</reference>
<evidence type="ECO:0000313" key="2">
    <source>
        <dbReference type="Proteomes" id="UP001195965"/>
    </source>
</evidence>
<organism evidence="1 2">
    <name type="scientific">Acidithiobacillus montserratensis</name>
    <dbReference type="NCBI Taxonomy" id="2729135"/>
    <lineage>
        <taxon>Bacteria</taxon>
        <taxon>Pseudomonadati</taxon>
        <taxon>Pseudomonadota</taxon>
        <taxon>Acidithiobacillia</taxon>
        <taxon>Acidithiobacillales</taxon>
        <taxon>Acidithiobacillaceae</taxon>
        <taxon>Acidithiobacillus</taxon>
    </lineage>
</organism>
<evidence type="ECO:0000313" key="1">
    <source>
        <dbReference type="EMBL" id="XRI72511.1"/>
    </source>
</evidence>
<name>A0ACD5HF17_9PROT</name>